<dbReference type="InterPro" id="IPR042175">
    <property type="entry name" value="Cell/Rod_MreC_2"/>
</dbReference>
<evidence type="ECO:0000256" key="4">
    <source>
        <dbReference type="ARBA" id="ARBA00032089"/>
    </source>
</evidence>
<dbReference type="NCBIfam" id="TIGR00219">
    <property type="entry name" value="mreC"/>
    <property type="match status" value="1"/>
</dbReference>
<dbReference type="OrthoDB" id="9808025at2"/>
<comment type="caution">
    <text evidence="10">The sequence shown here is derived from an EMBL/GenBank/DDBJ whole genome shotgun (WGS) entry which is preliminary data.</text>
</comment>
<dbReference type="EMBL" id="VMNH01000005">
    <property type="protein sequence ID" value="TVO76579.1"/>
    <property type="molecule type" value="Genomic_DNA"/>
</dbReference>
<keyword evidence="8" id="KW-1133">Transmembrane helix</keyword>
<feature type="coiled-coil region" evidence="6">
    <location>
        <begin position="63"/>
        <end position="107"/>
    </location>
</feature>
<keyword evidence="11" id="KW-1185">Reference proteome</keyword>
<dbReference type="PIRSF" id="PIRSF038471">
    <property type="entry name" value="MreC"/>
    <property type="match status" value="1"/>
</dbReference>
<feature type="transmembrane region" description="Helical" evidence="8">
    <location>
        <begin position="12"/>
        <end position="28"/>
    </location>
</feature>
<accession>A0A557SGN4</accession>
<evidence type="ECO:0000313" key="10">
    <source>
        <dbReference type="EMBL" id="TVO76579.1"/>
    </source>
</evidence>
<evidence type="ECO:0000256" key="6">
    <source>
        <dbReference type="SAM" id="Coils"/>
    </source>
</evidence>
<keyword evidence="8" id="KW-0472">Membrane</keyword>
<dbReference type="Pfam" id="PF04085">
    <property type="entry name" value="MreC"/>
    <property type="match status" value="1"/>
</dbReference>
<dbReference type="Gene3D" id="2.40.10.340">
    <property type="entry name" value="Rod shape-determining protein MreC, domain 1"/>
    <property type="match status" value="1"/>
</dbReference>
<evidence type="ECO:0000313" key="11">
    <source>
        <dbReference type="Proteomes" id="UP000316649"/>
    </source>
</evidence>
<reference evidence="10 11" key="1">
    <citation type="submission" date="2019-07" db="EMBL/GenBank/DDBJ databases">
        <title>The pathways for chlorine oxyanion respiration interact through the shared metabolite chlorate.</title>
        <authorList>
            <person name="Barnum T.P."/>
            <person name="Cheng Y."/>
            <person name="Hill K.A."/>
            <person name="Lucas L.N."/>
            <person name="Carlson H.K."/>
            <person name="Coates J.D."/>
        </authorList>
    </citation>
    <scope>NUCLEOTIDE SEQUENCE [LARGE SCALE GENOMIC DNA]</scope>
    <source>
        <strain evidence="10 11">BK-1</strain>
    </source>
</reference>
<dbReference type="InterPro" id="IPR042177">
    <property type="entry name" value="Cell/Rod_1"/>
</dbReference>
<name>A0A557SGN4_9GAMM</name>
<dbReference type="GO" id="GO:0008360">
    <property type="term" value="P:regulation of cell shape"/>
    <property type="evidence" value="ECO:0007669"/>
    <property type="project" value="UniProtKB-KW"/>
</dbReference>
<evidence type="ECO:0000256" key="7">
    <source>
        <dbReference type="SAM" id="MobiDB-lite"/>
    </source>
</evidence>
<dbReference type="InterPro" id="IPR055342">
    <property type="entry name" value="MreC_beta-barrel_core"/>
</dbReference>
<evidence type="ECO:0000256" key="3">
    <source>
        <dbReference type="ARBA" id="ARBA00022960"/>
    </source>
</evidence>
<feature type="region of interest" description="Disordered" evidence="7">
    <location>
        <begin position="272"/>
        <end position="302"/>
    </location>
</feature>
<comment type="similarity">
    <text evidence="1 5">Belongs to the MreC family.</text>
</comment>
<dbReference type="GO" id="GO:0005886">
    <property type="term" value="C:plasma membrane"/>
    <property type="evidence" value="ECO:0007669"/>
    <property type="project" value="TreeGrafter"/>
</dbReference>
<feature type="domain" description="Rod shape-determining protein MreC beta-barrel core" evidence="9">
    <location>
        <begin position="124"/>
        <end position="270"/>
    </location>
</feature>
<comment type="function">
    <text evidence="5">Involved in formation and maintenance of cell shape.</text>
</comment>
<keyword evidence="8" id="KW-0812">Transmembrane</keyword>
<dbReference type="Proteomes" id="UP000316649">
    <property type="component" value="Unassembled WGS sequence"/>
</dbReference>
<evidence type="ECO:0000259" key="9">
    <source>
        <dbReference type="Pfam" id="PF04085"/>
    </source>
</evidence>
<feature type="compositionally biased region" description="Polar residues" evidence="7">
    <location>
        <begin position="274"/>
        <end position="283"/>
    </location>
</feature>
<organism evidence="10 11">
    <name type="scientific">Sedimenticola selenatireducens</name>
    <dbReference type="NCBI Taxonomy" id="191960"/>
    <lineage>
        <taxon>Bacteria</taxon>
        <taxon>Pseudomonadati</taxon>
        <taxon>Pseudomonadota</taxon>
        <taxon>Gammaproteobacteria</taxon>
        <taxon>Chromatiales</taxon>
        <taxon>Sedimenticolaceae</taxon>
        <taxon>Sedimenticola</taxon>
    </lineage>
</organism>
<dbReference type="Gene3D" id="2.40.10.350">
    <property type="entry name" value="Rod shape-determining protein MreC, domain 2"/>
    <property type="match status" value="1"/>
</dbReference>
<evidence type="ECO:0000256" key="5">
    <source>
        <dbReference type="PIRNR" id="PIRNR038471"/>
    </source>
</evidence>
<evidence type="ECO:0000256" key="1">
    <source>
        <dbReference type="ARBA" id="ARBA00009369"/>
    </source>
</evidence>
<dbReference type="InterPro" id="IPR007221">
    <property type="entry name" value="MreC"/>
</dbReference>
<keyword evidence="3 5" id="KW-0133">Cell shape</keyword>
<protein>
    <recommendedName>
        <fullName evidence="2 5">Cell shape-determining protein MreC</fullName>
    </recommendedName>
    <alternativeName>
        <fullName evidence="4 5">Cell shape protein MreC</fullName>
    </alternativeName>
</protein>
<evidence type="ECO:0000256" key="2">
    <source>
        <dbReference type="ARBA" id="ARBA00013855"/>
    </source>
</evidence>
<proteinExistence type="inferred from homology"/>
<dbReference type="AlphaFoldDB" id="A0A557SGN4"/>
<feature type="compositionally biased region" description="Basic and acidic residues" evidence="7">
    <location>
        <begin position="285"/>
        <end position="302"/>
    </location>
</feature>
<dbReference type="PANTHER" id="PTHR34138">
    <property type="entry name" value="CELL SHAPE-DETERMINING PROTEIN MREC"/>
    <property type="match status" value="1"/>
</dbReference>
<keyword evidence="6" id="KW-0175">Coiled coil</keyword>
<gene>
    <name evidence="10" type="primary">mreC</name>
    <name evidence="10" type="ORF">FHP88_03890</name>
</gene>
<dbReference type="PANTHER" id="PTHR34138:SF1">
    <property type="entry name" value="CELL SHAPE-DETERMINING PROTEIN MREC"/>
    <property type="match status" value="1"/>
</dbReference>
<sequence length="302" mass="33403">MKPIFTQGPSITFRVILAVVFSLVLMIIDHRQHHLESVRSALSTVIYPLQYVANLPLSIGHWASETFATRTRLQDENRNLKKENLLLQGRQQKLAALEAENMRLRDLLDSSFKIGDRVLIAELIAVDMDPYRQLVLLNKGSSSGIFKGQPVLHANAVMGQVVHVNRFTSSVLMITDASHALPIQVNRNGLRTVAIGSGRINELELPNLPNNADIEVGDLLVTSGLGGRFPSGYPVAVVTSIIREPGEPFARIKAQPSAHLERAREALLVWTLTPPEQTDTTPQLEPEKEVESTTEPVPRDNP</sequence>
<evidence type="ECO:0000256" key="8">
    <source>
        <dbReference type="SAM" id="Phobius"/>
    </source>
</evidence>